<evidence type="ECO:0000256" key="1">
    <source>
        <dbReference type="SAM" id="MobiDB-lite"/>
    </source>
</evidence>
<feature type="non-terminal residue" evidence="3">
    <location>
        <position position="1"/>
    </location>
</feature>
<feature type="compositionally biased region" description="Basic and acidic residues" evidence="1">
    <location>
        <begin position="288"/>
        <end position="301"/>
    </location>
</feature>
<dbReference type="InterPro" id="IPR003892">
    <property type="entry name" value="CUE"/>
</dbReference>
<dbReference type="PANTHER" id="PTHR22529:SF1">
    <property type="entry name" value="EPITHELIAL-STROMAL INTERACTION PROTEIN 1"/>
    <property type="match status" value="1"/>
</dbReference>
<feature type="compositionally biased region" description="Basic and acidic residues" evidence="1">
    <location>
        <begin position="124"/>
        <end position="135"/>
    </location>
</feature>
<accession>A0A6A5EL59</accession>
<dbReference type="GO" id="GO:0043130">
    <property type="term" value="F:ubiquitin binding"/>
    <property type="evidence" value="ECO:0007669"/>
    <property type="project" value="InterPro"/>
</dbReference>
<organism evidence="3 4">
    <name type="scientific">Perca fluviatilis</name>
    <name type="common">European perch</name>
    <dbReference type="NCBI Taxonomy" id="8168"/>
    <lineage>
        <taxon>Eukaryota</taxon>
        <taxon>Metazoa</taxon>
        <taxon>Chordata</taxon>
        <taxon>Craniata</taxon>
        <taxon>Vertebrata</taxon>
        <taxon>Euteleostomi</taxon>
        <taxon>Actinopterygii</taxon>
        <taxon>Neopterygii</taxon>
        <taxon>Teleostei</taxon>
        <taxon>Neoteleostei</taxon>
        <taxon>Acanthomorphata</taxon>
        <taxon>Eupercaria</taxon>
        <taxon>Perciformes</taxon>
        <taxon>Percoidei</taxon>
        <taxon>Percidae</taxon>
        <taxon>Percinae</taxon>
        <taxon>Perca</taxon>
    </lineage>
</organism>
<feature type="region of interest" description="Disordered" evidence="1">
    <location>
        <begin position="285"/>
        <end position="315"/>
    </location>
</feature>
<dbReference type="PANTHER" id="PTHR22529">
    <property type="entry name" value="EPITHELIAL-STROMAL INTERACTION PROTEIN 1"/>
    <property type="match status" value="1"/>
</dbReference>
<dbReference type="Proteomes" id="UP000465112">
    <property type="component" value="Chromosome 12"/>
</dbReference>
<dbReference type="EMBL" id="VHII01000012">
    <property type="protein sequence ID" value="KAF1382996.1"/>
    <property type="molecule type" value="Genomic_DNA"/>
</dbReference>
<dbReference type="AlphaFoldDB" id="A0A6A5EL59"/>
<comment type="caution">
    <text evidence="3">The sequence shown here is derived from an EMBL/GenBank/DDBJ whole genome shotgun (WGS) entry which is preliminary data.</text>
</comment>
<reference evidence="3 4" key="1">
    <citation type="submission" date="2019-06" db="EMBL/GenBank/DDBJ databases">
        <title>A chromosome-scale genome assembly of the European perch, Perca fluviatilis.</title>
        <authorList>
            <person name="Roques C."/>
            <person name="Zahm M."/>
            <person name="Cabau C."/>
            <person name="Klopp C."/>
            <person name="Bouchez O."/>
            <person name="Donnadieu C."/>
            <person name="Kuhl H."/>
            <person name="Gislard M."/>
            <person name="Guendouz S."/>
            <person name="Journot L."/>
            <person name="Haffray P."/>
            <person name="Bestin A."/>
            <person name="Morvezen R."/>
            <person name="Feron R."/>
            <person name="Wen M."/>
            <person name="Jouanno E."/>
            <person name="Herpin A."/>
            <person name="Schartl M."/>
            <person name="Postlethwait J."/>
            <person name="Schaerlinger B."/>
            <person name="Chardard D."/>
            <person name="Lecocq T."/>
            <person name="Poncet C."/>
            <person name="Jaffrelo L."/>
            <person name="Lampietro C."/>
            <person name="Guiguen Y."/>
        </authorList>
    </citation>
    <scope>NUCLEOTIDE SEQUENCE [LARGE SCALE GENOMIC DNA]</scope>
    <source>
        <tissue evidence="3">Blood</tissue>
    </source>
</reference>
<proteinExistence type="predicted"/>
<feature type="region of interest" description="Disordered" evidence="1">
    <location>
        <begin position="1"/>
        <end position="25"/>
    </location>
</feature>
<dbReference type="CDD" id="cd14279">
    <property type="entry name" value="CUE"/>
    <property type="match status" value="1"/>
</dbReference>
<name>A0A6A5EL59_PERFL</name>
<feature type="compositionally biased region" description="Polar residues" evidence="1">
    <location>
        <begin position="58"/>
        <end position="68"/>
    </location>
</feature>
<gene>
    <name evidence="3" type="ORF">PFLUV_G00149640</name>
</gene>
<evidence type="ECO:0000259" key="2">
    <source>
        <dbReference type="PROSITE" id="PS51140"/>
    </source>
</evidence>
<keyword evidence="4" id="KW-1185">Reference proteome</keyword>
<evidence type="ECO:0000313" key="4">
    <source>
        <dbReference type="Proteomes" id="UP000465112"/>
    </source>
</evidence>
<feature type="compositionally biased region" description="Low complexity" evidence="1">
    <location>
        <begin position="241"/>
        <end position="251"/>
    </location>
</feature>
<feature type="domain" description="CUE" evidence="2">
    <location>
        <begin position="341"/>
        <end position="384"/>
    </location>
</feature>
<feature type="region of interest" description="Disordered" evidence="1">
    <location>
        <begin position="48"/>
        <end position="112"/>
    </location>
</feature>
<dbReference type="PROSITE" id="PS51140">
    <property type="entry name" value="CUE"/>
    <property type="match status" value="1"/>
</dbReference>
<dbReference type="InterPro" id="IPR026185">
    <property type="entry name" value="EPSTI1"/>
</dbReference>
<feature type="region of interest" description="Disordered" evidence="1">
    <location>
        <begin position="169"/>
        <end position="265"/>
    </location>
</feature>
<sequence length="384" mass="44045">PPADGGVALKHSHSAGFGGVNTGYTAPDALRIEQQDCTVQPVSVRLHQYRTMEPYRNQRATKQDNTPGASGGDPTPENPDRDHAPDGSGNPPATDRQPQYSGGFTVIPPNESLRNNIKMMAQREEENFQRWREANRPPPVHVTERLGGNATLAAARERQLADLRHAKLQKKLKKEELDKRKRQEEEEEFQKMKDEQREKAERLEEKRRQEEQRRREQLRQDHTRRTENFLQRFERTAPRPLASSSATLTSSRSEAVEGKPESTSVRDVQLEHRRVNSAFLDKLQGRGNESETREEGVREAECPFMSTEEDTPRNQLPIAHLNPDPEQNYCDWTDEAGPEPDFDWALMRLMNSFPDFSKVFLEDILDQCNGDYDQAYTLLNCTLN</sequence>
<protein>
    <recommendedName>
        <fullName evidence="2">CUE domain-containing protein</fullName>
    </recommendedName>
</protein>
<evidence type="ECO:0000313" key="3">
    <source>
        <dbReference type="EMBL" id="KAF1382996.1"/>
    </source>
</evidence>
<feature type="region of interest" description="Disordered" evidence="1">
    <location>
        <begin position="124"/>
        <end position="149"/>
    </location>
</feature>
<feature type="compositionally biased region" description="Basic and acidic residues" evidence="1">
    <location>
        <begin position="173"/>
        <end position="237"/>
    </location>
</feature>